<evidence type="ECO:0000313" key="5">
    <source>
        <dbReference type="EMBL" id="KAG0469136.1"/>
    </source>
</evidence>
<organism evidence="5 6">
    <name type="scientific">Vanilla planifolia</name>
    <name type="common">Vanilla</name>
    <dbReference type="NCBI Taxonomy" id="51239"/>
    <lineage>
        <taxon>Eukaryota</taxon>
        <taxon>Viridiplantae</taxon>
        <taxon>Streptophyta</taxon>
        <taxon>Embryophyta</taxon>
        <taxon>Tracheophyta</taxon>
        <taxon>Spermatophyta</taxon>
        <taxon>Magnoliopsida</taxon>
        <taxon>Liliopsida</taxon>
        <taxon>Asparagales</taxon>
        <taxon>Orchidaceae</taxon>
        <taxon>Vanilloideae</taxon>
        <taxon>Vanilleae</taxon>
        <taxon>Vanilla</taxon>
    </lineage>
</organism>
<sequence length="257" mass="28338">MRALSTHFPSSSDASLCSIPFPPAHAAATAAVMFHTSSSSSSLRTPASAPYGGEHHHPPSLLSSSFPTSSYFLQRSSRSQTLPLASGVSDQRSFSEFDQEPVRRVLSTGDLQCTNGGSFALSDAVASARVGRYSAEERRERIERYRSKRNQRNFHKKITYACRKTLADSRPRVRGRFARNGEIEHETETETDTSARGFDNWNSWHVAGDVGDGGAEEWWKQMQAALLTADEEDSGYDEDLWANLDSVFAMDLGGSFS</sequence>
<keyword evidence="2 3" id="KW-0539">Nucleus</keyword>
<reference evidence="5 6" key="1">
    <citation type="journal article" date="2020" name="Nat. Food">
        <title>A phased Vanilla planifolia genome enables genetic improvement of flavour and production.</title>
        <authorList>
            <person name="Hasing T."/>
            <person name="Tang H."/>
            <person name="Brym M."/>
            <person name="Khazi F."/>
            <person name="Huang T."/>
            <person name="Chambers A.H."/>
        </authorList>
    </citation>
    <scope>NUCLEOTIDE SEQUENCE [LARGE SCALE GENOMIC DNA]</scope>
    <source>
        <tissue evidence="5">Leaf</tissue>
    </source>
</reference>
<dbReference type="PANTHER" id="PTHR31319">
    <property type="entry name" value="ZINC FINGER PROTEIN CONSTANS-LIKE 4"/>
    <property type="match status" value="1"/>
</dbReference>
<evidence type="ECO:0000256" key="3">
    <source>
        <dbReference type="PROSITE-ProRule" id="PRU00357"/>
    </source>
</evidence>
<dbReference type="InterPro" id="IPR045281">
    <property type="entry name" value="CONSTANS-like"/>
</dbReference>
<evidence type="ECO:0000313" key="6">
    <source>
        <dbReference type="Proteomes" id="UP000639772"/>
    </source>
</evidence>
<gene>
    <name evidence="5" type="ORF">HPP92_018464</name>
</gene>
<evidence type="ECO:0000256" key="1">
    <source>
        <dbReference type="ARBA" id="ARBA00004123"/>
    </source>
</evidence>
<dbReference type="Pfam" id="PF06203">
    <property type="entry name" value="CCT"/>
    <property type="match status" value="1"/>
</dbReference>
<dbReference type="EMBL" id="JADCNM010000009">
    <property type="protein sequence ID" value="KAG0469136.1"/>
    <property type="molecule type" value="Genomic_DNA"/>
</dbReference>
<proteinExistence type="predicted"/>
<feature type="domain" description="CCT" evidence="4">
    <location>
        <begin position="138"/>
        <end position="180"/>
    </location>
</feature>
<comment type="subcellular location">
    <subcellularLocation>
        <location evidence="1 3">Nucleus</location>
    </subcellularLocation>
</comment>
<accession>A0A835URK2</accession>
<dbReference type="GO" id="GO:0003700">
    <property type="term" value="F:DNA-binding transcription factor activity"/>
    <property type="evidence" value="ECO:0007669"/>
    <property type="project" value="TreeGrafter"/>
</dbReference>
<dbReference type="PANTHER" id="PTHR31319:SF114">
    <property type="entry name" value="OS12G0262400 PROTEIN"/>
    <property type="match status" value="1"/>
</dbReference>
<dbReference type="GO" id="GO:0009909">
    <property type="term" value="P:regulation of flower development"/>
    <property type="evidence" value="ECO:0007669"/>
    <property type="project" value="InterPro"/>
</dbReference>
<dbReference type="AlphaFoldDB" id="A0A835URK2"/>
<dbReference type="Proteomes" id="UP000639772">
    <property type="component" value="Chromosome 9"/>
</dbReference>
<comment type="caution">
    <text evidence="5">The sequence shown here is derived from an EMBL/GenBank/DDBJ whole genome shotgun (WGS) entry which is preliminary data.</text>
</comment>
<dbReference type="OrthoDB" id="153872at2759"/>
<dbReference type="InterPro" id="IPR010402">
    <property type="entry name" value="CCT_domain"/>
</dbReference>
<dbReference type="GO" id="GO:0005634">
    <property type="term" value="C:nucleus"/>
    <property type="evidence" value="ECO:0007669"/>
    <property type="project" value="UniProtKB-SubCell"/>
</dbReference>
<evidence type="ECO:0000259" key="4">
    <source>
        <dbReference type="PROSITE" id="PS51017"/>
    </source>
</evidence>
<evidence type="ECO:0000256" key="2">
    <source>
        <dbReference type="ARBA" id="ARBA00023242"/>
    </source>
</evidence>
<dbReference type="PROSITE" id="PS51017">
    <property type="entry name" value="CCT"/>
    <property type="match status" value="1"/>
</dbReference>
<protein>
    <recommendedName>
        <fullName evidence="4">CCT domain-containing protein</fullName>
    </recommendedName>
</protein>
<name>A0A835URK2_VANPL</name>